<proteinExistence type="predicted"/>
<feature type="binding site" evidence="7">
    <location>
        <position position="120"/>
    </location>
    <ligand>
        <name>ATP</name>
        <dbReference type="ChEBI" id="CHEBI:30616"/>
    </ligand>
</feature>
<keyword evidence="8" id="KW-1133">Transmembrane helix</keyword>
<dbReference type="Gene3D" id="1.10.510.10">
    <property type="entry name" value="Transferase(Phosphotransferase) domain 1"/>
    <property type="match status" value="1"/>
</dbReference>
<dbReference type="PROSITE" id="PS00107">
    <property type="entry name" value="PROTEIN_KINASE_ATP"/>
    <property type="match status" value="1"/>
</dbReference>
<evidence type="ECO:0000259" key="9">
    <source>
        <dbReference type="PROSITE" id="PS50011"/>
    </source>
</evidence>
<dbReference type="EC" id="2.7.11.1" evidence="1"/>
<dbReference type="CDD" id="cd14014">
    <property type="entry name" value="STKc_PknB_like"/>
    <property type="match status" value="1"/>
</dbReference>
<evidence type="ECO:0000256" key="4">
    <source>
        <dbReference type="ARBA" id="ARBA00022741"/>
    </source>
</evidence>
<feature type="transmembrane region" description="Helical" evidence="8">
    <location>
        <begin position="396"/>
        <end position="418"/>
    </location>
</feature>
<evidence type="ECO:0000256" key="6">
    <source>
        <dbReference type="ARBA" id="ARBA00022840"/>
    </source>
</evidence>
<keyword evidence="5 10" id="KW-0418">Kinase</keyword>
<feature type="domain" description="Protein kinase" evidence="9">
    <location>
        <begin position="86"/>
        <end position="349"/>
    </location>
</feature>
<dbReference type="PROSITE" id="PS00108">
    <property type="entry name" value="PROTEIN_KINASE_ST"/>
    <property type="match status" value="1"/>
</dbReference>
<keyword evidence="4 7" id="KW-0547">Nucleotide-binding</keyword>
<dbReference type="PROSITE" id="PS50011">
    <property type="entry name" value="PROTEIN_KINASE_DOM"/>
    <property type="match status" value="1"/>
</dbReference>
<dbReference type="InterPro" id="IPR011009">
    <property type="entry name" value="Kinase-like_dom_sf"/>
</dbReference>
<dbReference type="InterPro" id="IPR008271">
    <property type="entry name" value="Ser/Thr_kinase_AS"/>
</dbReference>
<keyword evidence="11" id="KW-1185">Reference proteome</keyword>
<evidence type="ECO:0000256" key="2">
    <source>
        <dbReference type="ARBA" id="ARBA00022527"/>
    </source>
</evidence>
<evidence type="ECO:0000256" key="8">
    <source>
        <dbReference type="SAM" id="Phobius"/>
    </source>
</evidence>
<keyword evidence="8" id="KW-0472">Membrane</keyword>
<dbReference type="PANTHER" id="PTHR43289">
    <property type="entry name" value="MITOGEN-ACTIVATED PROTEIN KINASE KINASE KINASE 20-RELATED"/>
    <property type="match status" value="1"/>
</dbReference>
<dbReference type="Pfam" id="PF00069">
    <property type="entry name" value="Pkinase"/>
    <property type="match status" value="1"/>
</dbReference>
<accession>A0A517YSY4</accession>
<dbReference type="Proteomes" id="UP000317369">
    <property type="component" value="Chromosome"/>
</dbReference>
<dbReference type="EMBL" id="CP036425">
    <property type="protein sequence ID" value="QDU33338.1"/>
    <property type="molecule type" value="Genomic_DNA"/>
</dbReference>
<dbReference type="InterPro" id="IPR000719">
    <property type="entry name" value="Prot_kinase_dom"/>
</dbReference>
<gene>
    <name evidence="10" type="primary">pknB</name>
    <name evidence="10" type="ORF">KS4_13840</name>
</gene>
<evidence type="ECO:0000256" key="7">
    <source>
        <dbReference type="PROSITE-ProRule" id="PRU10141"/>
    </source>
</evidence>
<reference evidence="10 11" key="1">
    <citation type="submission" date="2019-02" db="EMBL/GenBank/DDBJ databases">
        <title>Deep-cultivation of Planctomycetes and their phenomic and genomic characterization uncovers novel biology.</title>
        <authorList>
            <person name="Wiegand S."/>
            <person name="Jogler M."/>
            <person name="Boedeker C."/>
            <person name="Pinto D."/>
            <person name="Vollmers J."/>
            <person name="Rivas-Marin E."/>
            <person name="Kohn T."/>
            <person name="Peeters S.H."/>
            <person name="Heuer A."/>
            <person name="Rast P."/>
            <person name="Oberbeckmann S."/>
            <person name="Bunk B."/>
            <person name="Jeske O."/>
            <person name="Meyerdierks A."/>
            <person name="Storesund J.E."/>
            <person name="Kallscheuer N."/>
            <person name="Luecker S."/>
            <person name="Lage O.M."/>
            <person name="Pohl T."/>
            <person name="Merkel B.J."/>
            <person name="Hornburger P."/>
            <person name="Mueller R.-W."/>
            <person name="Bruemmer F."/>
            <person name="Labrenz M."/>
            <person name="Spormann A.M."/>
            <person name="Op den Camp H."/>
            <person name="Overmann J."/>
            <person name="Amann R."/>
            <person name="Jetten M.S.M."/>
            <person name="Mascher T."/>
            <person name="Medema M.H."/>
            <person name="Devos D.P."/>
            <person name="Kaster A.-K."/>
            <person name="Ovreas L."/>
            <person name="Rohde M."/>
            <person name="Galperin M.Y."/>
            <person name="Jogler C."/>
        </authorList>
    </citation>
    <scope>NUCLEOTIDE SEQUENCE [LARGE SCALE GENOMIC DNA]</scope>
    <source>
        <strain evidence="10 11">KS4</strain>
    </source>
</reference>
<keyword evidence="2" id="KW-0723">Serine/threonine-protein kinase</keyword>
<dbReference type="FunFam" id="1.10.510.10:FF:000021">
    <property type="entry name" value="Serine/threonine protein kinase"/>
    <property type="match status" value="1"/>
</dbReference>
<keyword evidence="6 7" id="KW-0067">ATP-binding</keyword>
<dbReference type="SMART" id="SM00220">
    <property type="entry name" value="S_TKc"/>
    <property type="match status" value="1"/>
</dbReference>
<dbReference type="RefSeq" id="WP_145076294.1">
    <property type="nucleotide sequence ID" value="NZ_CP036425.1"/>
</dbReference>
<keyword evidence="8" id="KW-0812">Transmembrane</keyword>
<dbReference type="GO" id="GO:0005524">
    <property type="term" value="F:ATP binding"/>
    <property type="evidence" value="ECO:0007669"/>
    <property type="project" value="UniProtKB-UniRule"/>
</dbReference>
<evidence type="ECO:0000256" key="1">
    <source>
        <dbReference type="ARBA" id="ARBA00012513"/>
    </source>
</evidence>
<dbReference type="OrthoDB" id="6111975at2"/>
<dbReference type="PANTHER" id="PTHR43289:SF6">
    <property type="entry name" value="SERINE_THREONINE-PROTEIN KINASE NEKL-3"/>
    <property type="match status" value="1"/>
</dbReference>
<protein>
    <recommendedName>
        <fullName evidence="1">non-specific serine/threonine protein kinase</fullName>
        <ecNumber evidence="1">2.7.11.1</ecNumber>
    </recommendedName>
</protein>
<dbReference type="Gene3D" id="3.30.200.20">
    <property type="entry name" value="Phosphorylase Kinase, domain 1"/>
    <property type="match status" value="1"/>
</dbReference>
<evidence type="ECO:0000313" key="11">
    <source>
        <dbReference type="Proteomes" id="UP000317369"/>
    </source>
</evidence>
<evidence type="ECO:0000256" key="3">
    <source>
        <dbReference type="ARBA" id="ARBA00022679"/>
    </source>
</evidence>
<dbReference type="GO" id="GO:0004674">
    <property type="term" value="F:protein serine/threonine kinase activity"/>
    <property type="evidence" value="ECO:0007669"/>
    <property type="project" value="UniProtKB-KW"/>
</dbReference>
<organism evidence="10 11">
    <name type="scientific">Poriferisphaera corsica</name>
    <dbReference type="NCBI Taxonomy" id="2528020"/>
    <lineage>
        <taxon>Bacteria</taxon>
        <taxon>Pseudomonadati</taxon>
        <taxon>Planctomycetota</taxon>
        <taxon>Phycisphaerae</taxon>
        <taxon>Phycisphaerales</taxon>
        <taxon>Phycisphaeraceae</taxon>
        <taxon>Poriferisphaera</taxon>
    </lineage>
</organism>
<evidence type="ECO:0000313" key="10">
    <source>
        <dbReference type="EMBL" id="QDU33338.1"/>
    </source>
</evidence>
<evidence type="ECO:0000256" key="5">
    <source>
        <dbReference type="ARBA" id="ARBA00022777"/>
    </source>
</evidence>
<dbReference type="InterPro" id="IPR017441">
    <property type="entry name" value="Protein_kinase_ATP_BS"/>
</dbReference>
<dbReference type="AlphaFoldDB" id="A0A517YSY4"/>
<name>A0A517YSY4_9BACT</name>
<keyword evidence="3 10" id="KW-0808">Transferase</keyword>
<sequence>MTDQSSQSQTGADTLLGRLVVERGLATDQEVDICVKRQKEALEDSDPNQSSLAQLLIREGHVTKKQIERLMPEIEEQKVSRQIPGYQILGKLGAGAMATVYKARQISLDRLVAIKVLPKKYTRNQDFINRFYAEGRAAAKLNHPNIVGALDVGRAGDTHYFVMEYVKGKSVFEEMNDNGIYSEKNALNIGIQIAKALHHAHQAGFIHRDVKPKNIMITTDSVAKLADMGLARAIEDRDAAEAESGKAFGTPYYISPEQIRGEVDVDFRADLYGLGATMYHMVTGSVPFDGPNPSAVMHKHLKQELVPPDHITKELTTGICEIIEVCMAKDRDKRYGSASELVEDLEAVLLGDAPIHARNKFDISSWAALDNSEATTRDELANIEHRSEKPLAERPLFWIALAGWIFVFILIVILVVMAPR</sequence>
<dbReference type="KEGG" id="pcor:KS4_13840"/>
<dbReference type="SUPFAM" id="SSF56112">
    <property type="entry name" value="Protein kinase-like (PK-like)"/>
    <property type="match status" value="1"/>
</dbReference>